<keyword evidence="5" id="KW-1185">Reference proteome</keyword>
<dbReference type="Proteomes" id="UP001642720">
    <property type="component" value="Unassembled WGS sequence"/>
</dbReference>
<feature type="chain" id="PRO_5046918053" description="Rhodopsin domain-containing protein" evidence="2">
    <location>
        <begin position="21"/>
        <end position="217"/>
    </location>
</feature>
<comment type="caution">
    <text evidence="4">The sequence shown here is derived from an EMBL/GenBank/DDBJ whole genome shotgun (WGS) entry which is preliminary data.</text>
</comment>
<protein>
    <recommendedName>
        <fullName evidence="3">Rhodopsin domain-containing protein</fullName>
    </recommendedName>
</protein>
<gene>
    <name evidence="4" type="ORF">CCMA1212_004916</name>
</gene>
<feature type="transmembrane region" description="Helical" evidence="1">
    <location>
        <begin position="124"/>
        <end position="146"/>
    </location>
</feature>
<reference evidence="4 5" key="1">
    <citation type="submission" date="2018-01" db="EMBL/GenBank/DDBJ databases">
        <title>Genome characterization of the sugarcane-associated fungus Trichoderma ghanense CCMA-1212 and their application in lignocelulose bioconversion.</title>
        <authorList>
            <person name="Steindorff A.S."/>
            <person name="Mendes T.D."/>
            <person name="Vilela E.S.D."/>
            <person name="Rodrigues D.S."/>
            <person name="Formighieri E.F."/>
            <person name="Melo I.S."/>
            <person name="Favaro L.C.L."/>
        </authorList>
    </citation>
    <scope>NUCLEOTIDE SEQUENCE [LARGE SCALE GENOMIC DNA]</scope>
    <source>
        <strain evidence="4 5">CCMA-1212</strain>
    </source>
</reference>
<sequence length="217" mass="23869">MLRRSSLVLVAAAVAGSAAAVPPLDPRQQHVTSISNVSSSRIVSATNPIHLPFRRKACRAFKHHATSPRVWVWESIWSFCFCFSWSLKLLPLLHQGQRRVPVTMNLTQTACGGSVRDRSGRFKAMNIALSSVTLLVAAIRFASKFLFSIRQGFGPDDWAMLAAGLISIPCVIFNISGLSDHGLGKDVWTLDPEAVASFAQWLLAMEILRTHNVDCQN</sequence>
<evidence type="ECO:0000313" key="5">
    <source>
        <dbReference type="Proteomes" id="UP001642720"/>
    </source>
</evidence>
<dbReference type="Pfam" id="PF20684">
    <property type="entry name" value="Fung_rhodopsin"/>
    <property type="match status" value="1"/>
</dbReference>
<evidence type="ECO:0000313" key="4">
    <source>
        <dbReference type="EMBL" id="TFB03489.1"/>
    </source>
</evidence>
<evidence type="ECO:0000256" key="1">
    <source>
        <dbReference type="SAM" id="Phobius"/>
    </source>
</evidence>
<name>A0ABY2H5C9_9HYPO</name>
<dbReference type="InterPro" id="IPR049326">
    <property type="entry name" value="Rhodopsin_dom_fungi"/>
</dbReference>
<proteinExistence type="predicted"/>
<dbReference type="RefSeq" id="XP_073559690.1">
    <property type="nucleotide sequence ID" value="XM_073702199.1"/>
</dbReference>
<evidence type="ECO:0000256" key="2">
    <source>
        <dbReference type="SAM" id="SignalP"/>
    </source>
</evidence>
<accession>A0ABY2H5C9</accession>
<dbReference type="GeneID" id="300576649"/>
<evidence type="ECO:0000259" key="3">
    <source>
        <dbReference type="Pfam" id="PF20684"/>
    </source>
</evidence>
<organism evidence="4 5">
    <name type="scientific">Trichoderma ghanense</name>
    <dbReference type="NCBI Taxonomy" id="65468"/>
    <lineage>
        <taxon>Eukaryota</taxon>
        <taxon>Fungi</taxon>
        <taxon>Dikarya</taxon>
        <taxon>Ascomycota</taxon>
        <taxon>Pezizomycotina</taxon>
        <taxon>Sordariomycetes</taxon>
        <taxon>Hypocreomycetidae</taxon>
        <taxon>Hypocreales</taxon>
        <taxon>Hypocreaceae</taxon>
        <taxon>Trichoderma</taxon>
    </lineage>
</organism>
<keyword evidence="2" id="KW-0732">Signal</keyword>
<keyword evidence="1" id="KW-1133">Transmembrane helix</keyword>
<feature type="signal peptide" evidence="2">
    <location>
        <begin position="1"/>
        <end position="20"/>
    </location>
</feature>
<dbReference type="EMBL" id="PPTA01000005">
    <property type="protein sequence ID" value="TFB03489.1"/>
    <property type="molecule type" value="Genomic_DNA"/>
</dbReference>
<keyword evidence="1" id="KW-0812">Transmembrane</keyword>
<feature type="domain" description="Rhodopsin" evidence="3">
    <location>
        <begin position="140"/>
        <end position="208"/>
    </location>
</feature>
<feature type="transmembrane region" description="Helical" evidence="1">
    <location>
        <begin position="158"/>
        <end position="175"/>
    </location>
</feature>
<feature type="transmembrane region" description="Helical" evidence="1">
    <location>
        <begin position="70"/>
        <end position="90"/>
    </location>
</feature>
<keyword evidence="1" id="KW-0472">Membrane</keyword>